<accession>A0ABU6D419</accession>
<organism evidence="1 2">
    <name type="scientific">Candidatus Thiothrix phosphatis</name>
    <dbReference type="NCBI Taxonomy" id="3112415"/>
    <lineage>
        <taxon>Bacteria</taxon>
        <taxon>Pseudomonadati</taxon>
        <taxon>Pseudomonadota</taxon>
        <taxon>Gammaproteobacteria</taxon>
        <taxon>Thiotrichales</taxon>
        <taxon>Thiotrichaceae</taxon>
        <taxon>Thiothrix</taxon>
    </lineage>
</organism>
<dbReference type="RefSeq" id="WP_324698312.1">
    <property type="nucleotide sequence ID" value="NZ_JAYMYJ010000160.1"/>
</dbReference>
<proteinExistence type="predicted"/>
<feature type="non-terminal residue" evidence="1">
    <location>
        <position position="1"/>
    </location>
</feature>
<keyword evidence="2" id="KW-1185">Reference proteome</keyword>
<reference evidence="2" key="1">
    <citation type="submission" date="2023-07" db="EMBL/GenBank/DDBJ databases">
        <title>The carbon used by Thiothrix.</title>
        <authorList>
            <person name="Chen L."/>
        </authorList>
    </citation>
    <scope>NUCLEOTIDE SEQUENCE [LARGE SCALE GENOMIC DNA]</scope>
</reference>
<comment type="caution">
    <text evidence="1">The sequence shown here is derived from an EMBL/GenBank/DDBJ whole genome shotgun (WGS) entry which is preliminary data.</text>
</comment>
<dbReference type="Proteomes" id="UP001308005">
    <property type="component" value="Unassembled WGS sequence"/>
</dbReference>
<reference evidence="1 2" key="2">
    <citation type="submission" date="2024-01" db="EMBL/GenBank/DDBJ databases">
        <authorList>
            <person name="Xie X."/>
        </authorList>
    </citation>
    <scope>NUCLEOTIDE SEQUENCE [LARGE SCALE GENOMIC DNA]</scope>
    <source>
        <strain evidence="1">SCUT-1</strain>
    </source>
</reference>
<evidence type="ECO:0000313" key="2">
    <source>
        <dbReference type="Proteomes" id="UP001308005"/>
    </source>
</evidence>
<sequence>SNYARLPGKAGGFPNRLIGNIIRFISNGNLFPFEMFVKPLIPATLRWRKLFAPELLSLMDTPPLPRTIKPVFKTGTKP</sequence>
<name>A0ABU6D419_9GAMM</name>
<protein>
    <submittedName>
        <fullName evidence="1">Uncharacterized protein</fullName>
    </submittedName>
</protein>
<gene>
    <name evidence="1" type="ORF">VSS37_20770</name>
</gene>
<evidence type="ECO:0000313" key="1">
    <source>
        <dbReference type="EMBL" id="MEB4593423.1"/>
    </source>
</evidence>
<dbReference type="EMBL" id="JAYMYJ010000160">
    <property type="protein sequence ID" value="MEB4593423.1"/>
    <property type="molecule type" value="Genomic_DNA"/>
</dbReference>